<proteinExistence type="predicted"/>
<reference evidence="1 2" key="1">
    <citation type="submission" date="2020-04" db="EMBL/GenBank/DDBJ databases">
        <title>Chitinophaga sp. G-6-1-13 sp. nov., isolated from soil.</title>
        <authorList>
            <person name="Dahal R.H."/>
            <person name="Chaudhary D.K."/>
        </authorList>
    </citation>
    <scope>NUCLEOTIDE SEQUENCE [LARGE SCALE GENOMIC DNA]</scope>
    <source>
        <strain evidence="1 2">G-6-1-13</strain>
    </source>
</reference>
<evidence type="ECO:0000313" key="1">
    <source>
        <dbReference type="EMBL" id="NML40347.1"/>
    </source>
</evidence>
<sequence length="109" mass="12429">MEPSWIKGRFKAIESYTIRRRNEVYILGELLDGHVQAGWYAVISFNSSIGMSVKIESVSTVKIFGFSRTYTLLVLKDDDMDEWTTDFVFGMKIGNEPLRISEEGPNISV</sequence>
<dbReference type="AlphaFoldDB" id="A0A848GQU2"/>
<name>A0A848GQU2_9BACT</name>
<dbReference type="Proteomes" id="UP000583266">
    <property type="component" value="Unassembled WGS sequence"/>
</dbReference>
<organism evidence="1 2">
    <name type="scientific">Chitinophaga fulva</name>
    <dbReference type="NCBI Taxonomy" id="2728842"/>
    <lineage>
        <taxon>Bacteria</taxon>
        <taxon>Pseudomonadati</taxon>
        <taxon>Bacteroidota</taxon>
        <taxon>Chitinophagia</taxon>
        <taxon>Chitinophagales</taxon>
        <taxon>Chitinophagaceae</taxon>
        <taxon>Chitinophaga</taxon>
    </lineage>
</organism>
<dbReference type="RefSeq" id="WP_169227454.1">
    <property type="nucleotide sequence ID" value="NZ_JABBGC010000003.1"/>
</dbReference>
<dbReference type="EMBL" id="JABBGC010000003">
    <property type="protein sequence ID" value="NML40347.1"/>
    <property type="molecule type" value="Genomic_DNA"/>
</dbReference>
<evidence type="ECO:0000313" key="2">
    <source>
        <dbReference type="Proteomes" id="UP000583266"/>
    </source>
</evidence>
<comment type="caution">
    <text evidence="1">The sequence shown here is derived from an EMBL/GenBank/DDBJ whole genome shotgun (WGS) entry which is preliminary data.</text>
</comment>
<accession>A0A848GQU2</accession>
<gene>
    <name evidence="1" type="ORF">HHL17_24330</name>
</gene>
<protein>
    <submittedName>
        <fullName evidence="1">Uncharacterized protein</fullName>
    </submittedName>
</protein>
<keyword evidence="2" id="KW-1185">Reference proteome</keyword>